<dbReference type="EMBL" id="JAVAIM010000001">
    <property type="protein sequence ID" value="MDP4574360.1"/>
    <property type="molecule type" value="Genomic_DNA"/>
</dbReference>
<evidence type="ECO:0000256" key="1">
    <source>
        <dbReference type="ARBA" id="ARBA00022598"/>
    </source>
</evidence>
<dbReference type="Proteomes" id="UP001240639">
    <property type="component" value="Unassembled WGS sequence"/>
</dbReference>
<keyword evidence="1 6" id="KW-0436">Ligase</keyword>
<comment type="similarity">
    <text evidence="6">Belongs to the tRNA(Ile)-lysidine synthase family.</text>
</comment>
<keyword evidence="4 6" id="KW-0067">ATP-binding</keyword>
<evidence type="ECO:0000259" key="7">
    <source>
        <dbReference type="Pfam" id="PF01171"/>
    </source>
</evidence>
<evidence type="ECO:0000256" key="4">
    <source>
        <dbReference type="ARBA" id="ARBA00022840"/>
    </source>
</evidence>
<evidence type="ECO:0000256" key="3">
    <source>
        <dbReference type="ARBA" id="ARBA00022741"/>
    </source>
</evidence>
<dbReference type="NCBIfam" id="TIGR02432">
    <property type="entry name" value="lysidine_TilS_N"/>
    <property type="match status" value="1"/>
</dbReference>
<protein>
    <recommendedName>
        <fullName evidence="6">tRNA(Ile)-lysidine synthase</fullName>
        <ecNumber evidence="6">6.3.4.19</ecNumber>
    </recommendedName>
    <alternativeName>
        <fullName evidence="6">tRNA(Ile)-2-lysyl-cytidine synthase</fullName>
    </alternativeName>
    <alternativeName>
        <fullName evidence="6">tRNA(Ile)-lysidine synthetase</fullName>
    </alternativeName>
</protein>
<gene>
    <name evidence="6 8" type="primary">tilS</name>
    <name evidence="8" type="ORF">Q9K02_04310</name>
</gene>
<evidence type="ECO:0000313" key="8">
    <source>
        <dbReference type="EMBL" id="MDP4574360.1"/>
    </source>
</evidence>
<comment type="subcellular location">
    <subcellularLocation>
        <location evidence="6">Cytoplasm</location>
    </subcellularLocation>
</comment>
<keyword evidence="3 6" id="KW-0547">Nucleotide-binding</keyword>
<proteinExistence type="inferred from homology"/>
<dbReference type="Gene3D" id="3.40.50.620">
    <property type="entry name" value="HUPs"/>
    <property type="match status" value="1"/>
</dbReference>
<keyword evidence="6" id="KW-0963">Cytoplasm</keyword>
<dbReference type="PANTHER" id="PTHR43033">
    <property type="entry name" value="TRNA(ILE)-LYSIDINE SYNTHASE-RELATED"/>
    <property type="match status" value="1"/>
</dbReference>
<evidence type="ECO:0000256" key="2">
    <source>
        <dbReference type="ARBA" id="ARBA00022694"/>
    </source>
</evidence>
<organism evidence="8 9">
    <name type="scientific">Qipengyuania profundimaris</name>
    <dbReference type="NCBI Taxonomy" id="3067652"/>
    <lineage>
        <taxon>Bacteria</taxon>
        <taxon>Pseudomonadati</taxon>
        <taxon>Pseudomonadota</taxon>
        <taxon>Alphaproteobacteria</taxon>
        <taxon>Sphingomonadales</taxon>
        <taxon>Erythrobacteraceae</taxon>
        <taxon>Qipengyuania</taxon>
    </lineage>
</organism>
<evidence type="ECO:0000313" key="9">
    <source>
        <dbReference type="Proteomes" id="UP001240639"/>
    </source>
</evidence>
<dbReference type="InterPro" id="IPR014729">
    <property type="entry name" value="Rossmann-like_a/b/a_fold"/>
</dbReference>
<comment type="caution">
    <text evidence="8">The sequence shown here is derived from an EMBL/GenBank/DDBJ whole genome shotgun (WGS) entry which is preliminary data.</text>
</comment>
<comment type="catalytic activity">
    <reaction evidence="5 6">
        <text>cytidine(34) in tRNA(Ile2) + L-lysine + ATP = lysidine(34) in tRNA(Ile2) + AMP + diphosphate + H(+)</text>
        <dbReference type="Rhea" id="RHEA:43744"/>
        <dbReference type="Rhea" id="RHEA-COMP:10625"/>
        <dbReference type="Rhea" id="RHEA-COMP:10670"/>
        <dbReference type="ChEBI" id="CHEBI:15378"/>
        <dbReference type="ChEBI" id="CHEBI:30616"/>
        <dbReference type="ChEBI" id="CHEBI:32551"/>
        <dbReference type="ChEBI" id="CHEBI:33019"/>
        <dbReference type="ChEBI" id="CHEBI:82748"/>
        <dbReference type="ChEBI" id="CHEBI:83665"/>
        <dbReference type="ChEBI" id="CHEBI:456215"/>
        <dbReference type="EC" id="6.3.4.19"/>
    </reaction>
</comment>
<dbReference type="PANTHER" id="PTHR43033:SF5">
    <property type="entry name" value="TRNA(ILE)-LYSIDINE SYNTHETASE"/>
    <property type="match status" value="1"/>
</dbReference>
<dbReference type="GO" id="GO:0032267">
    <property type="term" value="F:tRNA(Ile)-lysidine synthase activity"/>
    <property type="evidence" value="ECO:0007669"/>
    <property type="project" value="UniProtKB-EC"/>
</dbReference>
<dbReference type="SUPFAM" id="SSF52402">
    <property type="entry name" value="Adenine nucleotide alpha hydrolases-like"/>
    <property type="match status" value="1"/>
</dbReference>
<dbReference type="HAMAP" id="MF_01161">
    <property type="entry name" value="tRNA_Ile_lys_synt"/>
    <property type="match status" value="1"/>
</dbReference>
<evidence type="ECO:0000256" key="6">
    <source>
        <dbReference type="HAMAP-Rule" id="MF_01161"/>
    </source>
</evidence>
<dbReference type="InterPro" id="IPR012094">
    <property type="entry name" value="tRNA_Ile_lys_synt"/>
</dbReference>
<evidence type="ECO:0000256" key="5">
    <source>
        <dbReference type="ARBA" id="ARBA00048539"/>
    </source>
</evidence>
<keyword evidence="2 6" id="KW-0819">tRNA processing</keyword>
<name>A0ABT9HMI4_9SPHN</name>
<feature type="binding site" evidence="6">
    <location>
        <begin position="4"/>
        <end position="9"/>
    </location>
    <ligand>
        <name>ATP</name>
        <dbReference type="ChEBI" id="CHEBI:30616"/>
    </ligand>
</feature>
<reference evidence="8 9" key="1">
    <citation type="submission" date="2023-08" db="EMBL/GenBank/DDBJ databases">
        <title>genomic of G39.</title>
        <authorList>
            <person name="Wang Y."/>
        </authorList>
    </citation>
    <scope>NUCLEOTIDE SEQUENCE [LARGE SCALE GENOMIC DNA]</scope>
    <source>
        <strain evidence="8 9">G39</strain>
    </source>
</reference>
<comment type="domain">
    <text evidence="6">The N-terminal region contains the highly conserved SGGXDS motif, predicted to be a P-loop motif involved in ATP binding.</text>
</comment>
<keyword evidence="9" id="KW-1185">Reference proteome</keyword>
<dbReference type="EC" id="6.3.4.19" evidence="6"/>
<dbReference type="CDD" id="cd01992">
    <property type="entry name" value="TilS_N"/>
    <property type="match status" value="1"/>
</dbReference>
<comment type="function">
    <text evidence="6">Ligates lysine onto the cytidine present at position 34 of the AUA codon-specific tRNA(Ile) that contains the anticodon CAU, in an ATP-dependent manner. Cytidine is converted to lysidine, thus changing the amino acid specificity of the tRNA from methionine to isoleucine.</text>
</comment>
<dbReference type="Pfam" id="PF01171">
    <property type="entry name" value="ATP_bind_3"/>
    <property type="match status" value="1"/>
</dbReference>
<dbReference type="RefSeq" id="WP_305933441.1">
    <property type="nucleotide sequence ID" value="NZ_JAVAIM010000001.1"/>
</dbReference>
<dbReference type="InterPro" id="IPR011063">
    <property type="entry name" value="TilS/TtcA_N"/>
</dbReference>
<dbReference type="InterPro" id="IPR012795">
    <property type="entry name" value="tRNA_Ile_lys_synt_N"/>
</dbReference>
<feature type="domain" description="tRNA(Ile)-lysidine/2-thiocytidine synthase N-terminal" evidence="7">
    <location>
        <begin position="2"/>
        <end position="173"/>
    </location>
</feature>
<accession>A0ABT9HMI4</accession>
<sequence>MAVSGGSDSMAMLLLAHAAGLQCLVATVNHGLRAEAASECLLVEELCGELGVPCTVIDIMLAKGNVQQEARRARYEALAKWAMRERLELILTAHHADDQAETLLMRLNRGSGLAGLAGVRERRLIEGTDIELARPLLGFRRNELWAVIDGTGIAVADDPSNRDTAYDRVRVRQHLERSDWIDVDGLARSASLIEESWSMVEGLAAEDVTLHTKRHGEAFAYDPFAASGVARVPVWIEVVRMIAGDLGVTLVRGDAAKIVAALQDARKVNVGGLSAEVIEDQGAKIWSFRREPPRRTG</sequence>